<sequence length="57" mass="6657">MLKYFIILTLYKHYTFVIQILTLLGTIKNHENFNLHVNGPVSKKIDTGFAQIFVCEK</sequence>
<dbReference type="EMBL" id="JX898993">
    <property type="protein sequence ID" value="AGK82340.1"/>
    <property type="molecule type" value="Genomic_DNA"/>
</dbReference>
<protein>
    <submittedName>
        <fullName evidence="1">Uncharacterized protein</fullName>
    </submittedName>
</protein>
<geneLocation type="plasmid" evidence="1">
    <name>pSM52</name>
</geneLocation>
<name>N0D7J7_STAAU</name>
<accession>N0D7J7</accession>
<dbReference type="AlphaFoldDB" id="N0D7J7"/>
<evidence type="ECO:0000313" key="1">
    <source>
        <dbReference type="EMBL" id="AGK82340.1"/>
    </source>
</evidence>
<proteinExistence type="predicted"/>
<organism evidence="1">
    <name type="scientific">Staphylococcus aureus</name>
    <dbReference type="NCBI Taxonomy" id="1280"/>
    <lineage>
        <taxon>Bacteria</taxon>
        <taxon>Bacillati</taxon>
        <taxon>Bacillota</taxon>
        <taxon>Bacilli</taxon>
        <taxon>Bacillales</taxon>
        <taxon>Staphylococcaceae</taxon>
        <taxon>Staphylococcus</taxon>
    </lineage>
</organism>
<reference evidence="1" key="1">
    <citation type="journal article" date="2013" name="Int. J. Antimicrob. Agents">
        <title>Description of plasmid pSM52, harbouring the gene for the Smr efflux pump, and its involvement in resistance to biocides in a meticillin-resistant Staphylococcus aureus strain.</title>
        <authorList>
            <person name="Costa S.S."/>
            <person name="Mourato C."/>
            <person name="Viveiros M."/>
            <person name="Melo-Cristino J."/>
            <person name="Amaral L."/>
            <person name="Couto I."/>
        </authorList>
    </citation>
    <scope>NUCLEOTIDE SEQUENCE</scope>
    <source>
        <strain evidence="1">SM52</strain>
        <plasmid evidence="1">pSM52</plasmid>
    </source>
</reference>
<keyword evidence="1" id="KW-0614">Plasmid</keyword>